<evidence type="ECO:0000256" key="8">
    <source>
        <dbReference type="ARBA" id="ARBA00022844"/>
    </source>
</evidence>
<dbReference type="EMBL" id="HQ913600">
    <property type="protein sequence ID" value="AEK98470.1"/>
    <property type="molecule type" value="Genomic_DNA"/>
</dbReference>
<dbReference type="PRINTS" id="PR00307">
    <property type="entry name" value="ADENOVSFIBRE"/>
</dbReference>
<evidence type="ECO:0000256" key="3">
    <source>
        <dbReference type="ARBA" id="ARBA00006685"/>
    </source>
</evidence>
<evidence type="ECO:0000256" key="11">
    <source>
        <dbReference type="ARBA" id="ARBA00023296"/>
    </source>
</evidence>
<dbReference type="SUPFAM" id="SSF51225">
    <property type="entry name" value="Fibre shaft of virus attachment proteins"/>
    <property type="match status" value="3"/>
</dbReference>
<dbReference type="RefSeq" id="YP_007518337.1">
    <property type="nucleotide sequence ID" value="NC_020487.1"/>
</dbReference>
<dbReference type="GO" id="GO:0007155">
    <property type="term" value="P:cell adhesion"/>
    <property type="evidence" value="ECO:0007669"/>
    <property type="project" value="InterPro"/>
</dbReference>
<dbReference type="Gene3D" id="2.10.25.20">
    <property type="entry name" value="reovirus attachment protein sigma1, domain 1"/>
    <property type="match status" value="3"/>
</dbReference>
<name>G0ZAJ9_9ADEN</name>
<dbReference type="InterPro" id="IPR000939">
    <property type="entry name" value="Adenobir_fibre_prot_rpt/shaft"/>
</dbReference>
<keyword evidence="4" id="KW-0167">Capsid protein</keyword>
<dbReference type="GO" id="GO:0098671">
    <property type="term" value="P:adhesion receptor-mediated virion attachment to host cell"/>
    <property type="evidence" value="ECO:0007669"/>
    <property type="project" value="UniProtKB-KW"/>
</dbReference>
<evidence type="ECO:0000256" key="6">
    <source>
        <dbReference type="ARBA" id="ARBA00022581"/>
    </source>
</evidence>
<dbReference type="SUPFAM" id="SSF49835">
    <property type="entry name" value="Virus attachment protein globular domain"/>
    <property type="match status" value="1"/>
</dbReference>
<sequence length="505" mass="53997">MKRARVEVEGDFNPVYPFDKDDEQDNQDVNSTLPPFLSSNGLTESPAGFLALKTSNPMDFTDKGALTVKTNPPIEVNSSGQLSLKLGSGLTVSGGALQAMGETVSVTAPITKTNGNIGLQLASNPGLQVSNGLKLKVTAPFTLNNNGLNIGVDAPLRIQDNKLQLSTGNGIEVASNRTLAVKLKRTGNNNQGLDFDGVQLVLKLGDGLKLGNTGYVDIRLGNANNCGLQLENGELKFKMGDGLIYGNTGYVDVNVGQGIEINQRKVKVKTAEGLAFDNQNRLKIKCNTPLGFDGTGNLKVGLGDGLYIANDKIFYEAPTLWTTASPQTNANVRSESDNQTTKNAKVQLTLSRCGAMVLGYISVYGTGAPLIPINTGTTTNLRLLLAFDGEGRLVNGNNMLTSSLEVKAGATVNASSGIDRRIFMPNKGSYLNSGSDSGQAHNAIFRKVYLNKDINKTCDLTLTLNENRANGQYSLYFKWTNFSASVNNQTFSTCVTHFVYLGENP</sequence>
<keyword evidence="6" id="KW-0945">Host-virus interaction</keyword>
<keyword evidence="11" id="KW-1160">Virus entry into host cell</keyword>
<dbReference type="OrthoDB" id="14820at10239"/>
<evidence type="ECO:0000259" key="12">
    <source>
        <dbReference type="Pfam" id="PF00541"/>
    </source>
</evidence>
<protein>
    <submittedName>
        <fullName evidence="13">Fiber</fullName>
    </submittedName>
</protein>
<dbReference type="Gene3D" id="2.60.90.10">
    <property type="entry name" value="Adenovirus pIV-related, attachment domain"/>
    <property type="match status" value="1"/>
</dbReference>
<keyword evidence="7" id="KW-1161">Viral attachment to host cell</keyword>
<keyword evidence="14" id="KW-1185">Reference proteome</keyword>
<comment type="subcellular location">
    <subcellularLocation>
        <location evidence="1">Host nucleus</location>
    </subcellularLocation>
    <subcellularLocation>
        <location evidence="2">Virion</location>
    </subcellularLocation>
</comment>
<dbReference type="KEGG" id="vg:15486142"/>
<accession>G0ZAJ9</accession>
<reference evidence="13 14" key="1">
    <citation type="journal article" date="2011" name="PLoS Pathog.">
        <title>Cross-species transmission of a novel adenovirus associated with a fulminant pneumonia outbreak in a new world monkey colony.</title>
        <authorList>
            <person name="Chen E.C."/>
            <person name="Yagi S."/>
            <person name="Kelly K.R."/>
            <person name="Mendoza S.P."/>
            <person name="Maninger N."/>
            <person name="Rosenthal A."/>
            <person name="Spinner A."/>
            <person name="Bales K.L."/>
            <person name="Schnurr D.P."/>
            <person name="Lerche N.W."/>
            <person name="Chiu C.Y."/>
        </authorList>
    </citation>
    <scope>NUCLEOTIDE SEQUENCE [LARGE SCALE GENOMIC DNA]</scope>
</reference>
<dbReference type="InterPro" id="IPR009013">
    <property type="entry name" value="Attachment_protein_shaft_sf"/>
</dbReference>
<keyword evidence="9" id="KW-0426">Late protein</keyword>
<dbReference type="InterPro" id="IPR000978">
    <property type="entry name" value="Adeno_fibre_knob"/>
</dbReference>
<evidence type="ECO:0000313" key="14">
    <source>
        <dbReference type="Proteomes" id="UP000121920"/>
    </source>
</evidence>
<evidence type="ECO:0000256" key="4">
    <source>
        <dbReference type="ARBA" id="ARBA00022561"/>
    </source>
</evidence>
<evidence type="ECO:0000256" key="2">
    <source>
        <dbReference type="ARBA" id="ARBA00004328"/>
    </source>
</evidence>
<dbReference type="Pfam" id="PF00608">
    <property type="entry name" value="Adeno_shaft"/>
    <property type="match status" value="5"/>
</dbReference>
<evidence type="ECO:0000256" key="9">
    <source>
        <dbReference type="ARBA" id="ARBA00022921"/>
    </source>
</evidence>
<keyword evidence="10" id="KW-1233">Viral attachment to host adhesion receptor</keyword>
<dbReference type="Gene3D" id="6.20.10.20">
    <property type="match status" value="1"/>
</dbReference>
<dbReference type="GO" id="GO:0042025">
    <property type="term" value="C:host cell nucleus"/>
    <property type="evidence" value="ECO:0007669"/>
    <property type="project" value="UniProtKB-SubCell"/>
</dbReference>
<evidence type="ECO:0000256" key="7">
    <source>
        <dbReference type="ARBA" id="ARBA00022804"/>
    </source>
</evidence>
<proteinExistence type="inferred from homology"/>
<feature type="domain" description="Adenoviral fibre protein knob" evidence="12">
    <location>
        <begin position="315"/>
        <end position="503"/>
    </location>
</feature>
<evidence type="ECO:0000256" key="1">
    <source>
        <dbReference type="ARBA" id="ARBA00004147"/>
    </source>
</evidence>
<evidence type="ECO:0000256" key="5">
    <source>
        <dbReference type="ARBA" id="ARBA00022562"/>
    </source>
</evidence>
<dbReference type="GeneID" id="15486142"/>
<keyword evidence="5" id="KW-1048">Host nucleus</keyword>
<organism evidence="13 14">
    <name type="scientific">titi monkey adenovirus 1</name>
    <dbReference type="NCBI Taxonomy" id="3123084"/>
    <lineage>
        <taxon>Viruses</taxon>
        <taxon>Varidnaviria</taxon>
        <taxon>Bamfordvirae</taxon>
        <taxon>Preplasmiviricota</taxon>
        <taxon>Polisuviricotina</taxon>
        <taxon>Pharingeaviricetes</taxon>
        <taxon>Rowavirales</taxon>
        <taxon>Adenoviridae</taxon>
        <taxon>Mastadenovirus</taxon>
        <taxon>Mastadenovirus simuli</taxon>
        <taxon>Platyrrhini mastadenovirus A</taxon>
    </lineage>
</organism>
<evidence type="ECO:0000256" key="10">
    <source>
        <dbReference type="ARBA" id="ARBA00023165"/>
    </source>
</evidence>
<dbReference type="Proteomes" id="UP000121920">
    <property type="component" value="Segment"/>
</dbReference>
<dbReference type="InterPro" id="IPR000931">
    <property type="entry name" value="Adeno_fibre"/>
</dbReference>
<comment type="similarity">
    <text evidence="3">Belongs to the adenoviridae fiber family.</text>
</comment>
<dbReference type="Pfam" id="PF00541">
    <property type="entry name" value="Adeno_knob"/>
    <property type="match status" value="1"/>
</dbReference>
<keyword evidence="8" id="KW-0946">Virion</keyword>
<dbReference type="GO" id="GO:0019028">
    <property type="term" value="C:viral capsid"/>
    <property type="evidence" value="ECO:0007669"/>
    <property type="project" value="UniProtKB-KW"/>
</dbReference>
<dbReference type="GO" id="GO:0046718">
    <property type="term" value="P:symbiont entry into host cell"/>
    <property type="evidence" value="ECO:0007669"/>
    <property type="project" value="UniProtKB-KW"/>
</dbReference>
<evidence type="ECO:0000313" key="13">
    <source>
        <dbReference type="EMBL" id="AEK98470.1"/>
    </source>
</evidence>
<dbReference type="InterPro" id="IPR008982">
    <property type="entry name" value="Adenovirus_pIV-like_att"/>
</dbReference>